<dbReference type="EMBL" id="CP002117">
    <property type="protein sequence ID" value="ADN36783.1"/>
    <property type="molecule type" value="Genomic_DNA"/>
</dbReference>
<dbReference type="eggNOG" id="arCOG02068">
    <property type="taxonomic scope" value="Archaea"/>
</dbReference>
<dbReference type="HOGENOM" id="CLU_151801_2_0_2"/>
<dbReference type="KEGG" id="mpi:Mpet_2035"/>
<organism evidence="1 2">
    <name type="scientific">Methanolacinia petrolearia (strain DSM 11571 / OCM 486 / SEBR 4847)</name>
    <name type="common">Methanoplanus petrolearius</name>
    <dbReference type="NCBI Taxonomy" id="679926"/>
    <lineage>
        <taxon>Archaea</taxon>
        <taxon>Methanobacteriati</taxon>
        <taxon>Methanobacteriota</taxon>
        <taxon>Stenosarchaea group</taxon>
        <taxon>Methanomicrobia</taxon>
        <taxon>Methanomicrobiales</taxon>
        <taxon>Methanomicrobiaceae</taxon>
        <taxon>Methanolacinia</taxon>
    </lineage>
</organism>
<dbReference type="GeneID" id="9744516"/>
<evidence type="ECO:0000313" key="2">
    <source>
        <dbReference type="Proteomes" id="UP000006565"/>
    </source>
</evidence>
<evidence type="ECO:0000313" key="1">
    <source>
        <dbReference type="EMBL" id="ADN36783.1"/>
    </source>
</evidence>
<accession>E1RJH7</accession>
<gene>
    <name evidence="1" type="ordered locus">Mpet_2035</name>
</gene>
<dbReference type="Pfam" id="PF02635">
    <property type="entry name" value="DsrE"/>
    <property type="match status" value="1"/>
</dbReference>
<dbReference type="SUPFAM" id="SSF75169">
    <property type="entry name" value="DsrEFH-like"/>
    <property type="match status" value="1"/>
</dbReference>
<dbReference type="Proteomes" id="UP000006565">
    <property type="component" value="Chromosome"/>
</dbReference>
<dbReference type="PANTHER" id="PTHR34874">
    <property type="entry name" value="PROTEIN YCHN"/>
    <property type="match status" value="1"/>
</dbReference>
<dbReference type="STRING" id="679926.Mpet_2035"/>
<protein>
    <submittedName>
        <fullName evidence="1">DsrE family protein</fullName>
    </submittedName>
</protein>
<dbReference type="InterPro" id="IPR003787">
    <property type="entry name" value="Sulphur_relay_DsrE/F-like"/>
</dbReference>
<proteinExistence type="predicted"/>
<dbReference type="InterPro" id="IPR027396">
    <property type="entry name" value="DsrEFH-like"/>
</dbReference>
<reference evidence="1 2" key="1">
    <citation type="journal article" date="2010" name="Stand. Genomic Sci.">
        <title>Complete genome sequence of Methanoplanus petrolearius type strain (SEBR 4847).</title>
        <authorList>
            <person name="Brambilla E."/>
            <person name="Djao O.D."/>
            <person name="Daligault H."/>
            <person name="Lapidus A."/>
            <person name="Lucas S."/>
            <person name="Hammon N."/>
            <person name="Nolan M."/>
            <person name="Tice H."/>
            <person name="Cheng J.F."/>
            <person name="Han C."/>
            <person name="Tapia R."/>
            <person name="Goodwin L."/>
            <person name="Pitluck S."/>
            <person name="Liolios K."/>
            <person name="Ivanova N."/>
            <person name="Mavromatis K."/>
            <person name="Mikhailova N."/>
            <person name="Pati A."/>
            <person name="Chen A."/>
            <person name="Palaniappan K."/>
            <person name="Land M."/>
            <person name="Hauser L."/>
            <person name="Chang Y.J."/>
            <person name="Jeffries C.D."/>
            <person name="Rohde M."/>
            <person name="Spring S."/>
            <person name="Sikorski J."/>
            <person name="Goker M."/>
            <person name="Woyke T."/>
            <person name="Bristow J."/>
            <person name="Eisen J.A."/>
            <person name="Markowitz V."/>
            <person name="Hugenholtz P."/>
            <person name="Kyrpides N.C."/>
            <person name="Klenk H.P."/>
        </authorList>
    </citation>
    <scope>NUCLEOTIDE SEQUENCE [LARGE SCALE GENOMIC DNA]</scope>
    <source>
        <strain evidence="2">DSM 11571 / OCM 486 / SEBR 4847</strain>
    </source>
</reference>
<keyword evidence="2" id="KW-1185">Reference proteome</keyword>
<dbReference type="PANTHER" id="PTHR34874:SF1">
    <property type="entry name" value="PROTEIN YCHN"/>
    <property type="match status" value="1"/>
</dbReference>
<dbReference type="GO" id="GO:0005829">
    <property type="term" value="C:cytosol"/>
    <property type="evidence" value="ECO:0007669"/>
    <property type="project" value="TreeGrafter"/>
</dbReference>
<sequence>MSVNQRITVVIGDAPYGNERPFSALRFTVAALIEEMEVNIFLIENGVYLGIKDQAPSDYPSHENLLVEAYENGANIKACGPCCKARGLTQECLLEGIQMATIHDLVDFVVQSEKTIFF</sequence>
<name>E1RJH7_METP4</name>
<dbReference type="AlphaFoldDB" id="E1RJH7"/>
<dbReference type="RefSeq" id="WP_013329960.1">
    <property type="nucleotide sequence ID" value="NC_014507.1"/>
</dbReference>
<dbReference type="Gene3D" id="3.40.1260.10">
    <property type="entry name" value="DsrEFH-like"/>
    <property type="match status" value="1"/>
</dbReference>
<dbReference type="OrthoDB" id="216309at2157"/>